<dbReference type="EC" id="1.1.1.49" evidence="3 9"/>
<dbReference type="PRINTS" id="PR00079">
    <property type="entry name" value="G6PDHDRGNASE"/>
</dbReference>
<name>A0A9P6XZW8_RHIOR</name>
<dbReference type="FunFam" id="3.40.50.720:FF:000111">
    <property type="entry name" value="Glucose-6-phosphate 1-dehydrogenase"/>
    <property type="match status" value="1"/>
</dbReference>
<dbReference type="PANTHER" id="PTHR23429:SF0">
    <property type="entry name" value="GLUCOSE-6-PHOSPHATE 1-DEHYDROGENASE"/>
    <property type="match status" value="1"/>
</dbReference>
<organism evidence="11 12">
    <name type="scientific">Rhizopus oryzae</name>
    <name type="common">Mucormycosis agent</name>
    <name type="synonym">Rhizopus arrhizus var. delemar</name>
    <dbReference type="NCBI Taxonomy" id="64495"/>
    <lineage>
        <taxon>Eukaryota</taxon>
        <taxon>Fungi</taxon>
        <taxon>Fungi incertae sedis</taxon>
        <taxon>Mucoromycota</taxon>
        <taxon>Mucoromycotina</taxon>
        <taxon>Mucoromycetes</taxon>
        <taxon>Mucorales</taxon>
        <taxon>Mucorineae</taxon>
        <taxon>Rhizopodaceae</taxon>
        <taxon>Rhizopus</taxon>
    </lineage>
</organism>
<reference evidence="11" key="1">
    <citation type="journal article" date="2020" name="Microb. Genom.">
        <title>Genetic diversity of clinical and environmental Mucorales isolates obtained from an investigation of mucormycosis cases among solid organ transplant recipients.</title>
        <authorList>
            <person name="Nguyen M.H."/>
            <person name="Kaul D."/>
            <person name="Muto C."/>
            <person name="Cheng S.J."/>
            <person name="Richter R.A."/>
            <person name="Bruno V.M."/>
            <person name="Liu G."/>
            <person name="Beyhan S."/>
            <person name="Sundermann A.J."/>
            <person name="Mounaud S."/>
            <person name="Pasculle A.W."/>
            <person name="Nierman W.C."/>
            <person name="Driscoll E."/>
            <person name="Cumbie R."/>
            <person name="Clancy C.J."/>
            <person name="Dupont C.L."/>
        </authorList>
    </citation>
    <scope>NUCLEOTIDE SEQUENCE</scope>
    <source>
        <strain evidence="11">GL16</strain>
    </source>
</reference>
<dbReference type="NCBIfam" id="TIGR00871">
    <property type="entry name" value="zwf"/>
    <property type="match status" value="1"/>
</dbReference>
<comment type="similarity">
    <text evidence="2 9">Belongs to the glucose-6-phosphate dehydrogenase family.</text>
</comment>
<evidence type="ECO:0000259" key="10">
    <source>
        <dbReference type="PROSITE" id="PS51886"/>
    </source>
</evidence>
<evidence type="ECO:0000256" key="4">
    <source>
        <dbReference type="ARBA" id="ARBA00020444"/>
    </source>
</evidence>
<dbReference type="InterPro" id="IPR006571">
    <property type="entry name" value="TLDc_dom"/>
</dbReference>
<dbReference type="EMBL" id="JAANIT010002532">
    <property type="protein sequence ID" value="KAG1536163.1"/>
    <property type="molecule type" value="Genomic_DNA"/>
</dbReference>
<gene>
    <name evidence="11" type="ORF">G6F51_011117</name>
</gene>
<evidence type="ECO:0000256" key="5">
    <source>
        <dbReference type="ARBA" id="ARBA00022526"/>
    </source>
</evidence>
<dbReference type="GO" id="GO:0050661">
    <property type="term" value="F:NADP binding"/>
    <property type="evidence" value="ECO:0007669"/>
    <property type="project" value="InterPro"/>
</dbReference>
<dbReference type="HAMAP" id="MF_00966">
    <property type="entry name" value="G6PD"/>
    <property type="match status" value="1"/>
</dbReference>
<keyword evidence="6 9" id="KW-0521">NADP</keyword>
<dbReference type="PROSITE" id="PS00069">
    <property type="entry name" value="G6P_DEHYDROGENASE"/>
    <property type="match status" value="1"/>
</dbReference>
<dbReference type="InterPro" id="IPR019796">
    <property type="entry name" value="G6P_DH_AS"/>
</dbReference>
<evidence type="ECO:0000313" key="11">
    <source>
        <dbReference type="EMBL" id="KAG1536163.1"/>
    </source>
</evidence>
<evidence type="ECO:0000256" key="7">
    <source>
        <dbReference type="ARBA" id="ARBA00023002"/>
    </source>
</evidence>
<dbReference type="GO" id="GO:0006006">
    <property type="term" value="P:glucose metabolic process"/>
    <property type="evidence" value="ECO:0007669"/>
    <property type="project" value="UniProtKB-KW"/>
</dbReference>
<keyword evidence="5 9" id="KW-0313">Glucose metabolism</keyword>
<evidence type="ECO:0000256" key="8">
    <source>
        <dbReference type="ARBA" id="ARBA00023277"/>
    </source>
</evidence>
<comment type="catalytic activity">
    <reaction evidence="9">
        <text>D-glucose 6-phosphate + NADP(+) = 6-phospho-D-glucono-1,5-lactone + NADPH + H(+)</text>
        <dbReference type="Rhea" id="RHEA:15841"/>
        <dbReference type="ChEBI" id="CHEBI:15378"/>
        <dbReference type="ChEBI" id="CHEBI:57783"/>
        <dbReference type="ChEBI" id="CHEBI:57955"/>
        <dbReference type="ChEBI" id="CHEBI:58349"/>
        <dbReference type="ChEBI" id="CHEBI:61548"/>
        <dbReference type="EC" id="1.1.1.49"/>
    </reaction>
</comment>
<dbReference type="Gene3D" id="3.30.360.10">
    <property type="entry name" value="Dihydrodipicolinate Reductase, domain 2"/>
    <property type="match status" value="1"/>
</dbReference>
<accession>A0A9P6XZW8</accession>
<dbReference type="GO" id="GO:0004345">
    <property type="term" value="F:glucose-6-phosphate dehydrogenase activity"/>
    <property type="evidence" value="ECO:0007669"/>
    <property type="project" value="UniProtKB-EC"/>
</dbReference>
<evidence type="ECO:0000313" key="12">
    <source>
        <dbReference type="Proteomes" id="UP000717996"/>
    </source>
</evidence>
<dbReference type="OrthoDB" id="60984at2759"/>
<dbReference type="SMART" id="SM00584">
    <property type="entry name" value="TLDc"/>
    <property type="match status" value="1"/>
</dbReference>
<dbReference type="GO" id="GO:0005829">
    <property type="term" value="C:cytosol"/>
    <property type="evidence" value="ECO:0007669"/>
    <property type="project" value="TreeGrafter"/>
</dbReference>
<protein>
    <recommendedName>
        <fullName evidence="4 9">Glucose-6-phosphate 1-dehydrogenase</fullName>
        <ecNumber evidence="3 9">1.1.1.49</ecNumber>
    </recommendedName>
</protein>
<dbReference type="InterPro" id="IPR001282">
    <property type="entry name" value="G6P_DH"/>
</dbReference>
<comment type="function">
    <text evidence="9">Catalyzes the rate-limiting step of the oxidative pentose-phosphate pathway, which represents a route for the dissimilation of carbohydrates besides glycolysis.</text>
</comment>
<dbReference type="Pfam" id="PF02781">
    <property type="entry name" value="G6PD_C"/>
    <property type="match status" value="1"/>
</dbReference>
<evidence type="ECO:0000256" key="3">
    <source>
        <dbReference type="ARBA" id="ARBA00013019"/>
    </source>
</evidence>
<dbReference type="InterPro" id="IPR036291">
    <property type="entry name" value="NAD(P)-bd_dom_sf"/>
</dbReference>
<evidence type="ECO:0000256" key="9">
    <source>
        <dbReference type="RuleBase" id="RU362120"/>
    </source>
</evidence>
<comment type="pathway">
    <text evidence="1 9">Carbohydrate degradation; pentose phosphate pathway; D-ribulose 5-phosphate from D-glucose 6-phosphate (oxidative stage): step 1/3.</text>
</comment>
<comment type="caution">
    <text evidence="11">The sequence shown here is derived from an EMBL/GenBank/DDBJ whole genome shotgun (WGS) entry which is preliminary data.</text>
</comment>
<dbReference type="Gene3D" id="3.40.50.720">
    <property type="entry name" value="NAD(P)-binding Rossmann-like Domain"/>
    <property type="match status" value="1"/>
</dbReference>
<feature type="domain" description="TLDc" evidence="10">
    <location>
        <begin position="16"/>
        <end position="181"/>
    </location>
</feature>
<proteinExistence type="inferred from homology"/>
<keyword evidence="7 9" id="KW-0560">Oxidoreductase</keyword>
<dbReference type="Pfam" id="PF00479">
    <property type="entry name" value="G6PD_N"/>
    <property type="match status" value="1"/>
</dbReference>
<dbReference type="InterPro" id="IPR022675">
    <property type="entry name" value="G6P_DH_C"/>
</dbReference>
<dbReference type="GO" id="GO:0009051">
    <property type="term" value="P:pentose-phosphate shunt, oxidative branch"/>
    <property type="evidence" value="ECO:0007669"/>
    <property type="project" value="TreeGrafter"/>
</dbReference>
<evidence type="ECO:0000256" key="2">
    <source>
        <dbReference type="ARBA" id="ARBA00009975"/>
    </source>
</evidence>
<dbReference type="InterPro" id="IPR022674">
    <property type="entry name" value="G6P_DH_NAD-bd"/>
</dbReference>
<dbReference type="SUPFAM" id="SSF55347">
    <property type="entry name" value="Glyceraldehyde-3-phosphate dehydrogenase-like, C-terminal domain"/>
    <property type="match status" value="1"/>
</dbReference>
<dbReference type="PROSITE" id="PS51886">
    <property type="entry name" value="TLDC"/>
    <property type="match status" value="1"/>
</dbReference>
<evidence type="ECO:0000256" key="6">
    <source>
        <dbReference type="ARBA" id="ARBA00022857"/>
    </source>
</evidence>
<evidence type="ECO:0000256" key="1">
    <source>
        <dbReference type="ARBA" id="ARBA00004937"/>
    </source>
</evidence>
<dbReference type="Pfam" id="PF07534">
    <property type="entry name" value="TLD"/>
    <property type="match status" value="1"/>
</dbReference>
<dbReference type="AlphaFoldDB" id="A0A9P6XZW8"/>
<dbReference type="PANTHER" id="PTHR23429">
    <property type="entry name" value="GLUCOSE-6-PHOSPHATE 1-DEHYDROGENASE G6PD"/>
    <property type="match status" value="1"/>
</dbReference>
<sequence length="683" mass="77967">MSRAVRLTGRREDTDVVLTDEIADKLWPYLPRRYRLAPEMTLLYSLDQHGISLMTLYRLAKNNKGPCVLVVKDADDNLFGAFLNETLKPNARYYGTGECFLWKWSSSESKVTAYQWTGKNDYMILSDSGFIAIGGGEGGFGLWINSELEKGYSQSCPTFDNERLTPKSEFECVELELWGFQILRDQVSKELGNSVTIVVLGASGDLAKKKTYPALFGLYRNGFLPEKTKIIGYARTKMSHEDYIQRITQYIKVQDPEKLEAFKQMTSYVSGQYDEDASFQKLNEAIEASEKERKAEKKNRVYYMALPPSVFIPVAQGLKRNVYTPEGSNRLVVEKPFGMDSESSDHLGRELGALFTENEIYRIDHYLGKEMVKNIMNLRFANVLLGHAWSRTYVDNVQITFKEPFGTEGRGGYFDEFGIIRDIIQNHLLQVLSLIAMERPISTDSEAIRDEKVKVLKCISPIRIEDTLLGQYVAADGKPGYLEDETLKNKDSLTPTFAATVCYVNNERWEGVPFILKAGKALNEAKVEVRLQFHHVAGNLFSGSPRNELVIRIQPKEAVYLKFNNKQPGLSYETIQTDLDLTYHERYTDLAIPDAYESLILDVLRNDHSNFVRDDELQAAWKIFTPLLHKIDKHDSDVDIKTYAYGSRGPKELDEFVKKHGYHRDTNGYTWPVQNVNPSSNKL</sequence>
<keyword evidence="8 9" id="KW-0119">Carbohydrate metabolism</keyword>
<dbReference type="SUPFAM" id="SSF51735">
    <property type="entry name" value="NAD(P)-binding Rossmann-fold domains"/>
    <property type="match status" value="1"/>
</dbReference>
<dbReference type="Proteomes" id="UP000717996">
    <property type="component" value="Unassembled WGS sequence"/>
</dbReference>